<dbReference type="EMBL" id="QWGB01000005">
    <property type="protein sequence ID" value="RIJ23422.1"/>
    <property type="molecule type" value="Genomic_DNA"/>
</dbReference>
<evidence type="ECO:0000313" key="2">
    <source>
        <dbReference type="EMBL" id="RIJ23422.1"/>
    </source>
</evidence>
<dbReference type="InterPro" id="IPR029058">
    <property type="entry name" value="AB_hydrolase_fold"/>
</dbReference>
<dbReference type="InterPro" id="IPR000073">
    <property type="entry name" value="AB_hydrolase_1"/>
</dbReference>
<feature type="domain" description="AB hydrolase-1" evidence="1">
    <location>
        <begin position="31"/>
        <end position="288"/>
    </location>
</feature>
<protein>
    <submittedName>
        <fullName evidence="2">Alpha/beta hydrolase</fullName>
    </submittedName>
</protein>
<dbReference type="PRINTS" id="PR00111">
    <property type="entry name" value="ABHYDROLASE"/>
</dbReference>
<evidence type="ECO:0000259" key="1">
    <source>
        <dbReference type="Pfam" id="PF12697"/>
    </source>
</evidence>
<gene>
    <name evidence="2" type="ORF">D1224_03920</name>
</gene>
<dbReference type="Proteomes" id="UP000265431">
    <property type="component" value="Unassembled WGS sequence"/>
</dbReference>
<dbReference type="PANTHER" id="PTHR43798">
    <property type="entry name" value="MONOACYLGLYCEROL LIPASE"/>
    <property type="match status" value="1"/>
</dbReference>
<accession>A0A399R0Y0</accession>
<proteinExistence type="predicted"/>
<keyword evidence="2" id="KW-0378">Hydrolase</keyword>
<dbReference type="Pfam" id="PF12697">
    <property type="entry name" value="Abhydrolase_6"/>
    <property type="match status" value="1"/>
</dbReference>
<dbReference type="GO" id="GO:0016020">
    <property type="term" value="C:membrane"/>
    <property type="evidence" value="ECO:0007669"/>
    <property type="project" value="TreeGrafter"/>
</dbReference>
<reference evidence="2 3" key="1">
    <citation type="submission" date="2018-08" db="EMBL/GenBank/DDBJ databases">
        <title>Henriciella mobilis sp. nov., isolated from seawater.</title>
        <authorList>
            <person name="Cheng H."/>
            <person name="Wu Y.-H."/>
            <person name="Xu X.-W."/>
            <person name="Guo L.-L."/>
        </authorList>
    </citation>
    <scope>NUCLEOTIDE SEQUENCE [LARGE SCALE GENOMIC DNA]</scope>
    <source>
        <strain evidence="2 3">CCUG66934</strain>
    </source>
</reference>
<evidence type="ECO:0000313" key="3">
    <source>
        <dbReference type="Proteomes" id="UP000265431"/>
    </source>
</evidence>
<sequence>MMMHRRTTEGPEEGAHASVHFGDESRDLAALWLHATGFNGMTYKSMLAPLGERHRVAALDMRGHGLTSLPADPKTLKSWHVYRDDVIDFLEKEAKGPVVLGGHSMGGCVSLLVAGKRPDLVAGLILVDPVVLNPRFYFWLHVLPFVRQTNQMSRQAKRRRAEFASREAAYDVYHGKGAFKSWRAPFLNDYLEDGVRETTNETGESVVRLTCNPAWESATFSSQRNQPWGALKKIEKVQTPIVVFRPNIKPVMTNKVTNLMMAHYRELVLRERPGTSHFHPMEVPYEVRDELARQIAYLIDGYSPAEDGLLRRTLHGSQWDDYD</sequence>
<organism evidence="2 3">
    <name type="scientific">Henriciella barbarensis</name>
    <dbReference type="NCBI Taxonomy" id="86342"/>
    <lineage>
        <taxon>Bacteria</taxon>
        <taxon>Pseudomonadati</taxon>
        <taxon>Pseudomonadota</taxon>
        <taxon>Alphaproteobacteria</taxon>
        <taxon>Hyphomonadales</taxon>
        <taxon>Hyphomonadaceae</taxon>
        <taxon>Henriciella</taxon>
    </lineage>
</organism>
<dbReference type="SUPFAM" id="SSF53474">
    <property type="entry name" value="alpha/beta-Hydrolases"/>
    <property type="match status" value="1"/>
</dbReference>
<dbReference type="AlphaFoldDB" id="A0A399R0Y0"/>
<name>A0A399R0Y0_9PROT</name>
<comment type="caution">
    <text evidence="2">The sequence shown here is derived from an EMBL/GenBank/DDBJ whole genome shotgun (WGS) entry which is preliminary data.</text>
</comment>
<dbReference type="PANTHER" id="PTHR43798:SF33">
    <property type="entry name" value="HYDROLASE, PUTATIVE (AFU_ORTHOLOGUE AFUA_2G14860)-RELATED"/>
    <property type="match status" value="1"/>
</dbReference>
<dbReference type="OrthoDB" id="9804723at2"/>
<dbReference type="RefSeq" id="WP_119378611.1">
    <property type="nucleotide sequence ID" value="NZ_QWGB01000005.1"/>
</dbReference>
<dbReference type="Gene3D" id="3.40.50.1820">
    <property type="entry name" value="alpha/beta hydrolase"/>
    <property type="match status" value="1"/>
</dbReference>
<dbReference type="InterPro" id="IPR050266">
    <property type="entry name" value="AB_hydrolase_sf"/>
</dbReference>
<dbReference type="GO" id="GO:0016787">
    <property type="term" value="F:hydrolase activity"/>
    <property type="evidence" value="ECO:0007669"/>
    <property type="project" value="UniProtKB-KW"/>
</dbReference>
<keyword evidence="3" id="KW-1185">Reference proteome</keyword>